<dbReference type="GO" id="GO:0051920">
    <property type="term" value="F:peroxiredoxin activity"/>
    <property type="evidence" value="ECO:0007669"/>
    <property type="project" value="InterPro"/>
</dbReference>
<dbReference type="OrthoDB" id="9808310at2"/>
<dbReference type="NCBIfam" id="TIGR00778">
    <property type="entry name" value="ahpD_dom"/>
    <property type="match status" value="1"/>
</dbReference>
<accession>A0A1D8D228</accession>
<dbReference type="AlphaFoldDB" id="A0A1D8D228"/>
<organism evidence="2 3">
    <name type="scientific">Chlorobaculum limnaeum</name>
    <dbReference type="NCBI Taxonomy" id="274537"/>
    <lineage>
        <taxon>Bacteria</taxon>
        <taxon>Pseudomonadati</taxon>
        <taxon>Chlorobiota</taxon>
        <taxon>Chlorobiia</taxon>
        <taxon>Chlorobiales</taxon>
        <taxon>Chlorobiaceae</taxon>
        <taxon>Chlorobaculum</taxon>
    </lineage>
</organism>
<dbReference type="EMBL" id="CP017305">
    <property type="protein sequence ID" value="AOS84481.1"/>
    <property type="molecule type" value="Genomic_DNA"/>
</dbReference>
<proteinExistence type="predicted"/>
<dbReference type="InterPro" id="IPR003779">
    <property type="entry name" value="CMD-like"/>
</dbReference>
<dbReference type="Proteomes" id="UP000095185">
    <property type="component" value="Chromosome"/>
</dbReference>
<dbReference type="InterPro" id="IPR004675">
    <property type="entry name" value="AhpD_core"/>
</dbReference>
<dbReference type="RefSeq" id="WP_069810673.1">
    <property type="nucleotide sequence ID" value="NZ_CP017305.1"/>
</dbReference>
<evidence type="ECO:0000313" key="2">
    <source>
        <dbReference type="EMBL" id="AOS84481.1"/>
    </source>
</evidence>
<evidence type="ECO:0000259" key="1">
    <source>
        <dbReference type="Pfam" id="PF02627"/>
    </source>
</evidence>
<dbReference type="STRING" id="274537.BIU88_10255"/>
<gene>
    <name evidence="2" type="ORF">BIU88_10255</name>
</gene>
<feature type="domain" description="Carboxymuconolactone decarboxylase-like" evidence="1">
    <location>
        <begin position="64"/>
        <end position="107"/>
    </location>
</feature>
<dbReference type="KEGG" id="clz:BIU88_10255"/>
<name>A0A1D8D228_CHLLM</name>
<reference evidence="2" key="1">
    <citation type="submission" date="2016-09" db="EMBL/GenBank/DDBJ databases">
        <title>Genome sequence of Chlorobaculum limnaeum.</title>
        <authorList>
            <person name="Liu Z."/>
            <person name="Tank M."/>
            <person name="Bryant D.A."/>
        </authorList>
    </citation>
    <scope>NUCLEOTIDE SEQUENCE [LARGE SCALE GENOMIC DNA]</scope>
    <source>
        <strain evidence="2">DSM 1677</strain>
    </source>
</reference>
<sequence>MLRSIEQFIFRHLTPLSIRWLPAPEIARASGLAAEVYRQLDAEFMAVPPVTLHHLNPRLMAGVWSACRESLVAGPDRAMKELIAVAVSQANRCPYCMQAHTSMLLGADDRPALDALTAGGQSGGALATFAAWASATGREASLSAGPPPFTKRQAPAFMATAVLFHYINRMVNIFLDDTMMPVVGKVPVVGDQAFRIFSRVTSGRIVRISAEPGVFLTGIPAMKLPEAFGWAEDDPAVAGGLLRFADAIRSAADESVDPEVQALVKRQVSAWEGEPPGLGKGWLDSVVSELSERLRPQARLALLAAMASWAVDSGEIESSRRAGLDSRALLETAAWGAFLAAERIAGWMKEGTKGTYYSGNKKLQLPLLKDIGLKP</sequence>
<dbReference type="SUPFAM" id="SSF69118">
    <property type="entry name" value="AhpD-like"/>
    <property type="match status" value="1"/>
</dbReference>
<dbReference type="InterPro" id="IPR029032">
    <property type="entry name" value="AhpD-like"/>
</dbReference>
<dbReference type="Pfam" id="PF02627">
    <property type="entry name" value="CMD"/>
    <property type="match status" value="1"/>
</dbReference>
<evidence type="ECO:0000313" key="3">
    <source>
        <dbReference type="Proteomes" id="UP000095185"/>
    </source>
</evidence>
<dbReference type="Gene3D" id="1.20.1290.10">
    <property type="entry name" value="AhpD-like"/>
    <property type="match status" value="1"/>
</dbReference>
<protein>
    <recommendedName>
        <fullName evidence="1">Carboxymuconolactone decarboxylase-like domain-containing protein</fullName>
    </recommendedName>
</protein>
<keyword evidence="3" id="KW-1185">Reference proteome</keyword>